<dbReference type="EMBL" id="BMVB01000035">
    <property type="protein sequence ID" value="GHC71994.1"/>
    <property type="molecule type" value="Genomic_DNA"/>
</dbReference>
<dbReference type="AlphaFoldDB" id="A0A918U1N8"/>
<evidence type="ECO:0000256" key="1">
    <source>
        <dbReference type="SAM" id="MobiDB-lite"/>
    </source>
</evidence>
<evidence type="ECO:0000313" key="3">
    <source>
        <dbReference type="EMBL" id="GHC71994.1"/>
    </source>
</evidence>
<evidence type="ECO:0008006" key="5">
    <source>
        <dbReference type="Google" id="ProtNLM"/>
    </source>
</evidence>
<keyword evidence="2" id="KW-1133">Transmembrane helix</keyword>
<keyword evidence="2" id="KW-0812">Transmembrane</keyword>
<evidence type="ECO:0000256" key="2">
    <source>
        <dbReference type="SAM" id="Phobius"/>
    </source>
</evidence>
<organism evidence="3 4">
    <name type="scientific">Streptomyces cinnamoneus</name>
    <name type="common">Streptoverticillium cinnamoneum</name>
    <dbReference type="NCBI Taxonomy" id="53446"/>
    <lineage>
        <taxon>Bacteria</taxon>
        <taxon>Bacillati</taxon>
        <taxon>Actinomycetota</taxon>
        <taxon>Actinomycetes</taxon>
        <taxon>Kitasatosporales</taxon>
        <taxon>Streptomycetaceae</taxon>
        <taxon>Streptomyces</taxon>
        <taxon>Streptomyces cinnamoneus group</taxon>
    </lineage>
</organism>
<sequence length="193" mass="20347">MTAPSPTSSLAAAHGTGNAPAGDGRWTEPPRWAVIAAKATALTILPSCIWRLAAALGIPVGFTGENAMAHVTFGSWFSLYMIVLTAFSECLGLLTLGLVRPWGEVFPRWFPLIGGRRVPISFAVTLAGLGASVLVFLTVSGALNWNDADKMGDPEAPKGTAGLIMTICYAPLLLWGPLLLAVTAAYVVRRRRG</sequence>
<name>A0A918U1N8_STRCJ</name>
<comment type="caution">
    <text evidence="3">The sequence shown here is derived from an EMBL/GenBank/DDBJ whole genome shotgun (WGS) entry which is preliminary data.</text>
</comment>
<dbReference type="RefSeq" id="WP_229845211.1">
    <property type="nucleotide sequence ID" value="NZ_BMVB01000035.1"/>
</dbReference>
<gene>
    <name evidence="3" type="ORF">GCM10010507_58810</name>
</gene>
<reference evidence="3" key="2">
    <citation type="submission" date="2020-09" db="EMBL/GenBank/DDBJ databases">
        <authorList>
            <person name="Sun Q."/>
            <person name="Ohkuma M."/>
        </authorList>
    </citation>
    <scope>NUCLEOTIDE SEQUENCE</scope>
    <source>
        <strain evidence="3">JCM 4633</strain>
    </source>
</reference>
<accession>A0A918U1N8</accession>
<feature type="compositionally biased region" description="Low complexity" evidence="1">
    <location>
        <begin position="1"/>
        <end position="13"/>
    </location>
</feature>
<proteinExistence type="predicted"/>
<protein>
    <recommendedName>
        <fullName evidence="5">DUF3995 domain-containing protein</fullName>
    </recommendedName>
</protein>
<dbReference type="Proteomes" id="UP000646244">
    <property type="component" value="Unassembled WGS sequence"/>
</dbReference>
<feature type="transmembrane region" description="Helical" evidence="2">
    <location>
        <begin position="163"/>
        <end position="188"/>
    </location>
</feature>
<feature type="transmembrane region" description="Helical" evidence="2">
    <location>
        <begin position="120"/>
        <end position="143"/>
    </location>
</feature>
<keyword evidence="2" id="KW-0472">Membrane</keyword>
<reference evidence="3" key="1">
    <citation type="journal article" date="2014" name="Int. J. Syst. Evol. Microbiol.">
        <title>Complete genome sequence of Corynebacterium casei LMG S-19264T (=DSM 44701T), isolated from a smear-ripened cheese.</title>
        <authorList>
            <consortium name="US DOE Joint Genome Institute (JGI-PGF)"/>
            <person name="Walter F."/>
            <person name="Albersmeier A."/>
            <person name="Kalinowski J."/>
            <person name="Ruckert C."/>
        </authorList>
    </citation>
    <scope>NUCLEOTIDE SEQUENCE</scope>
    <source>
        <strain evidence="3">JCM 4633</strain>
    </source>
</reference>
<feature type="transmembrane region" description="Helical" evidence="2">
    <location>
        <begin position="77"/>
        <end position="99"/>
    </location>
</feature>
<evidence type="ECO:0000313" key="4">
    <source>
        <dbReference type="Proteomes" id="UP000646244"/>
    </source>
</evidence>
<feature type="region of interest" description="Disordered" evidence="1">
    <location>
        <begin position="1"/>
        <end position="25"/>
    </location>
</feature>